<feature type="transmembrane region" description="Helical" evidence="6">
    <location>
        <begin position="86"/>
        <end position="116"/>
    </location>
</feature>
<feature type="transmembrane region" description="Helical" evidence="6">
    <location>
        <begin position="251"/>
        <end position="271"/>
    </location>
</feature>
<dbReference type="Proteomes" id="UP000549066">
    <property type="component" value="Unassembled WGS sequence"/>
</dbReference>
<proteinExistence type="predicted"/>
<keyword evidence="8" id="KW-1185">Reference proteome</keyword>
<feature type="transmembrane region" description="Helical" evidence="6">
    <location>
        <begin position="218"/>
        <end position="239"/>
    </location>
</feature>
<protein>
    <submittedName>
        <fullName evidence="7">O-antigen/teichoic acid export membrane protein</fullName>
    </submittedName>
</protein>
<dbReference type="AlphaFoldDB" id="A0A852WQR6"/>
<evidence type="ECO:0000313" key="8">
    <source>
        <dbReference type="Proteomes" id="UP000549066"/>
    </source>
</evidence>
<feature type="transmembrane region" description="Helical" evidence="6">
    <location>
        <begin position="151"/>
        <end position="171"/>
    </location>
</feature>
<evidence type="ECO:0000256" key="5">
    <source>
        <dbReference type="ARBA" id="ARBA00023136"/>
    </source>
</evidence>
<accession>A0A852WQR6</accession>
<dbReference type="GO" id="GO:0005886">
    <property type="term" value="C:plasma membrane"/>
    <property type="evidence" value="ECO:0007669"/>
    <property type="project" value="UniProtKB-SubCell"/>
</dbReference>
<name>A0A852WQR6_9MICO</name>
<feature type="transmembrane region" description="Helical" evidence="6">
    <location>
        <begin position="46"/>
        <end position="65"/>
    </location>
</feature>
<feature type="transmembrane region" description="Helical" evidence="6">
    <location>
        <begin position="332"/>
        <end position="353"/>
    </location>
</feature>
<sequence length="425" mass="44126">MDEPRRPAERRSRGLILILAATAVAGAFGYLIQLLAPALLDDAESYLAFTVFWSTLYLFSAAVGGTQQEVTRATRRSDVPVHTPTLRTFTLIAAAILAVVAVIVGLALGPVAFAAAPVAMTGAFAIGLIGYLLTAVLSGVLYGLSLWRPIALVMVIDAVLRGVAVGLGLLLNAPPGLLAFLVAAPFALTFGIVWIGFRREVVGNYRLDVPAARLSVNALGTVTAAAATGIMVTGLPMLLRTLMPTFPAESLAGLVLTITLTRAPLIIPLMALQSFLIVDFRDAGKRVRPRLVKYAVLTALVTALLALAAWLWGPWLVELLSSGRYSVEPYVAAAVMVSGGLVAILCLTGPAVLSEGRHAPYIAGWVGAAVVTIAALLLPLDPMTRTIVALLAAPIVGIAIHVFGIKPGGTAADGATPPAEVGRVG</sequence>
<dbReference type="RefSeq" id="WP_179550631.1">
    <property type="nucleotide sequence ID" value="NZ_JACCFI010000001.1"/>
</dbReference>
<dbReference type="PANTHER" id="PTHR30250">
    <property type="entry name" value="PST FAMILY PREDICTED COLANIC ACID TRANSPORTER"/>
    <property type="match status" value="1"/>
</dbReference>
<evidence type="ECO:0000256" key="2">
    <source>
        <dbReference type="ARBA" id="ARBA00022475"/>
    </source>
</evidence>
<evidence type="ECO:0000256" key="1">
    <source>
        <dbReference type="ARBA" id="ARBA00004651"/>
    </source>
</evidence>
<reference evidence="7 8" key="1">
    <citation type="submission" date="2020-07" db="EMBL/GenBank/DDBJ databases">
        <title>Sequencing the genomes of 1000 actinobacteria strains.</title>
        <authorList>
            <person name="Klenk H.-P."/>
        </authorList>
    </citation>
    <scope>NUCLEOTIDE SEQUENCE [LARGE SCALE GENOMIC DNA]</scope>
    <source>
        <strain evidence="7 8">DSM 8598</strain>
    </source>
</reference>
<evidence type="ECO:0000256" key="6">
    <source>
        <dbReference type="SAM" id="Phobius"/>
    </source>
</evidence>
<gene>
    <name evidence="7" type="ORF">BJY17_001269</name>
</gene>
<feature type="transmembrane region" description="Helical" evidence="6">
    <location>
        <begin position="360"/>
        <end position="380"/>
    </location>
</feature>
<evidence type="ECO:0000256" key="4">
    <source>
        <dbReference type="ARBA" id="ARBA00022989"/>
    </source>
</evidence>
<dbReference type="InterPro" id="IPR050833">
    <property type="entry name" value="Poly_Biosynth_Transport"/>
</dbReference>
<evidence type="ECO:0000313" key="7">
    <source>
        <dbReference type="EMBL" id="NYG20522.1"/>
    </source>
</evidence>
<organism evidence="7 8">
    <name type="scientific">Agromyces hippuratus</name>
    <dbReference type="NCBI Taxonomy" id="286438"/>
    <lineage>
        <taxon>Bacteria</taxon>
        <taxon>Bacillati</taxon>
        <taxon>Actinomycetota</taxon>
        <taxon>Actinomycetes</taxon>
        <taxon>Micrococcales</taxon>
        <taxon>Microbacteriaceae</taxon>
        <taxon>Agromyces</taxon>
    </lineage>
</organism>
<feature type="transmembrane region" description="Helical" evidence="6">
    <location>
        <begin position="122"/>
        <end position="144"/>
    </location>
</feature>
<feature type="transmembrane region" description="Helical" evidence="6">
    <location>
        <begin position="386"/>
        <end position="405"/>
    </location>
</feature>
<feature type="transmembrane region" description="Helical" evidence="6">
    <location>
        <begin position="177"/>
        <end position="197"/>
    </location>
</feature>
<keyword evidence="3 6" id="KW-0812">Transmembrane</keyword>
<keyword evidence="2" id="KW-1003">Cell membrane</keyword>
<dbReference type="EMBL" id="JACCFI010000001">
    <property type="protein sequence ID" value="NYG20522.1"/>
    <property type="molecule type" value="Genomic_DNA"/>
</dbReference>
<feature type="transmembrane region" description="Helical" evidence="6">
    <location>
        <begin position="15"/>
        <end position="40"/>
    </location>
</feature>
<evidence type="ECO:0000256" key="3">
    <source>
        <dbReference type="ARBA" id="ARBA00022692"/>
    </source>
</evidence>
<feature type="transmembrane region" description="Helical" evidence="6">
    <location>
        <begin position="291"/>
        <end position="312"/>
    </location>
</feature>
<comment type="caution">
    <text evidence="7">The sequence shown here is derived from an EMBL/GenBank/DDBJ whole genome shotgun (WGS) entry which is preliminary data.</text>
</comment>
<keyword evidence="4 6" id="KW-1133">Transmembrane helix</keyword>
<dbReference type="PANTHER" id="PTHR30250:SF11">
    <property type="entry name" value="O-ANTIGEN TRANSPORTER-RELATED"/>
    <property type="match status" value="1"/>
</dbReference>
<keyword evidence="5 6" id="KW-0472">Membrane</keyword>
<comment type="subcellular location">
    <subcellularLocation>
        <location evidence="1">Cell membrane</location>
        <topology evidence="1">Multi-pass membrane protein</topology>
    </subcellularLocation>
</comment>